<protein>
    <recommendedName>
        <fullName evidence="4">Lectin-like protein BA14k</fullName>
    </recommendedName>
</protein>
<keyword evidence="3" id="KW-1185">Reference proteome</keyword>
<dbReference type="Proteomes" id="UP001500683">
    <property type="component" value="Unassembled WGS sequence"/>
</dbReference>
<dbReference type="PROSITE" id="PS51257">
    <property type="entry name" value="PROKAR_LIPOPROTEIN"/>
    <property type="match status" value="1"/>
</dbReference>
<feature type="chain" id="PRO_5047127320" description="Lectin-like protein BA14k" evidence="1">
    <location>
        <begin position="32"/>
        <end position="115"/>
    </location>
</feature>
<comment type="caution">
    <text evidence="2">The sequence shown here is derived from an EMBL/GenBank/DDBJ whole genome shotgun (WGS) entry which is preliminary data.</text>
</comment>
<reference evidence="3" key="1">
    <citation type="journal article" date="2019" name="Int. J. Syst. Evol. Microbiol.">
        <title>The Global Catalogue of Microorganisms (GCM) 10K type strain sequencing project: providing services to taxonomists for standard genome sequencing and annotation.</title>
        <authorList>
            <consortium name="The Broad Institute Genomics Platform"/>
            <consortium name="The Broad Institute Genome Sequencing Center for Infectious Disease"/>
            <person name="Wu L."/>
            <person name="Ma J."/>
        </authorList>
    </citation>
    <scope>NUCLEOTIDE SEQUENCE [LARGE SCALE GENOMIC DNA]</scope>
    <source>
        <strain evidence="3">JCM 16702</strain>
    </source>
</reference>
<evidence type="ECO:0000313" key="3">
    <source>
        <dbReference type="Proteomes" id="UP001500683"/>
    </source>
</evidence>
<dbReference type="RefSeq" id="WP_344956140.1">
    <property type="nucleotide sequence ID" value="NZ_BAAAZG010000055.1"/>
</dbReference>
<evidence type="ECO:0000256" key="1">
    <source>
        <dbReference type="SAM" id="SignalP"/>
    </source>
</evidence>
<name>A0ABP7WTX9_9ACTN</name>
<sequence>MFGKRRLMVFTPVLFAALAIGPAGVSQQSSAAAACAKSASIGGAATATAVHAQRCRGREFRRYQRGYRNGFRQGYRDGHRDCRMRHKRYFRHTRDCYTRGWTNGYDDGFRRGCRR</sequence>
<gene>
    <name evidence="2" type="ORF">GCM10022214_69950</name>
</gene>
<evidence type="ECO:0000313" key="2">
    <source>
        <dbReference type="EMBL" id="GAA4096376.1"/>
    </source>
</evidence>
<keyword evidence="1" id="KW-0732">Signal</keyword>
<evidence type="ECO:0008006" key="4">
    <source>
        <dbReference type="Google" id="ProtNLM"/>
    </source>
</evidence>
<dbReference type="EMBL" id="BAAAZG010000055">
    <property type="protein sequence ID" value="GAA4096376.1"/>
    <property type="molecule type" value="Genomic_DNA"/>
</dbReference>
<proteinExistence type="predicted"/>
<organism evidence="2 3">
    <name type="scientific">Actinomadura miaoliensis</name>
    <dbReference type="NCBI Taxonomy" id="430685"/>
    <lineage>
        <taxon>Bacteria</taxon>
        <taxon>Bacillati</taxon>
        <taxon>Actinomycetota</taxon>
        <taxon>Actinomycetes</taxon>
        <taxon>Streptosporangiales</taxon>
        <taxon>Thermomonosporaceae</taxon>
        <taxon>Actinomadura</taxon>
    </lineage>
</organism>
<accession>A0ABP7WTX9</accession>
<feature type="signal peptide" evidence="1">
    <location>
        <begin position="1"/>
        <end position="31"/>
    </location>
</feature>